<comment type="function">
    <text evidence="4">Purine nucleoside enzyme that catalyzes the phosphorolysis of adenosine and inosine nucleosides, yielding D-ribose 1-phosphate and the respective free bases, adenine and hypoxanthine. Also catalyzes the phosphorolysis of S-methyl-5'-thioadenosine into adenine and S-methyl-5-thio-alpha-D-ribose 1-phosphate. Also has adenosine deaminase activity.</text>
</comment>
<dbReference type="EMBL" id="JABTCN010000030">
    <property type="protein sequence ID" value="MBA8777034.1"/>
    <property type="molecule type" value="Genomic_DNA"/>
</dbReference>
<comment type="cofactor">
    <cofactor evidence="2">
        <name>Zn(2+)</name>
        <dbReference type="ChEBI" id="CHEBI:29105"/>
    </cofactor>
</comment>
<dbReference type="GO" id="GO:0017061">
    <property type="term" value="F:S-methyl-5-thioadenosine phosphorylase activity"/>
    <property type="evidence" value="ECO:0007669"/>
    <property type="project" value="UniProtKB-EC"/>
</dbReference>
<keyword evidence="7" id="KW-0479">Metal-binding</keyword>
<evidence type="ECO:0000256" key="8">
    <source>
        <dbReference type="ARBA" id="ARBA00022801"/>
    </source>
</evidence>
<gene>
    <name evidence="15" type="primary">pgeF</name>
    <name evidence="15" type="ORF">HR081_09110</name>
</gene>
<comment type="catalytic activity">
    <reaction evidence="1">
        <text>inosine + phosphate = alpha-D-ribose 1-phosphate + hypoxanthine</text>
        <dbReference type="Rhea" id="RHEA:27646"/>
        <dbReference type="ChEBI" id="CHEBI:17368"/>
        <dbReference type="ChEBI" id="CHEBI:17596"/>
        <dbReference type="ChEBI" id="CHEBI:43474"/>
        <dbReference type="ChEBI" id="CHEBI:57720"/>
        <dbReference type="EC" id="2.4.2.1"/>
    </reaction>
    <physiologicalReaction direction="left-to-right" evidence="1">
        <dbReference type="Rhea" id="RHEA:27647"/>
    </physiologicalReaction>
</comment>
<evidence type="ECO:0000256" key="9">
    <source>
        <dbReference type="ARBA" id="ARBA00022833"/>
    </source>
</evidence>
<organism evidence="15 16">
    <name type="scientific">Staphylococcus coagulans</name>
    <dbReference type="NCBI Taxonomy" id="74706"/>
    <lineage>
        <taxon>Bacteria</taxon>
        <taxon>Bacillati</taxon>
        <taxon>Bacillota</taxon>
        <taxon>Bacilli</taxon>
        <taxon>Bacillales</taxon>
        <taxon>Staphylococcaceae</taxon>
        <taxon>Staphylococcus</taxon>
    </lineage>
</organism>
<evidence type="ECO:0000256" key="11">
    <source>
        <dbReference type="ARBA" id="ARBA00047989"/>
    </source>
</evidence>
<comment type="catalytic activity">
    <reaction evidence="13">
        <text>S-methyl-5'-thioadenosine + phosphate = 5-(methylsulfanyl)-alpha-D-ribose 1-phosphate + adenine</text>
        <dbReference type="Rhea" id="RHEA:11852"/>
        <dbReference type="ChEBI" id="CHEBI:16708"/>
        <dbReference type="ChEBI" id="CHEBI:17509"/>
        <dbReference type="ChEBI" id="CHEBI:43474"/>
        <dbReference type="ChEBI" id="CHEBI:58533"/>
        <dbReference type="EC" id="2.4.2.28"/>
    </reaction>
    <physiologicalReaction direction="left-to-right" evidence="13">
        <dbReference type="Rhea" id="RHEA:11853"/>
    </physiologicalReaction>
</comment>
<evidence type="ECO:0000256" key="13">
    <source>
        <dbReference type="ARBA" id="ARBA00049893"/>
    </source>
</evidence>
<dbReference type="GO" id="GO:0016787">
    <property type="term" value="F:hydrolase activity"/>
    <property type="evidence" value="ECO:0007669"/>
    <property type="project" value="UniProtKB-KW"/>
</dbReference>
<dbReference type="PANTHER" id="PTHR30616">
    <property type="entry name" value="UNCHARACTERIZED PROTEIN YFIH"/>
    <property type="match status" value="1"/>
</dbReference>
<dbReference type="NCBIfam" id="TIGR00726">
    <property type="entry name" value="peptidoglycan editing factor PgeF"/>
    <property type="match status" value="1"/>
</dbReference>
<evidence type="ECO:0000256" key="7">
    <source>
        <dbReference type="ARBA" id="ARBA00022723"/>
    </source>
</evidence>
<comment type="cofactor">
    <cofactor evidence="3">
        <name>Cu(2+)</name>
        <dbReference type="ChEBI" id="CHEBI:29036"/>
    </cofactor>
</comment>
<dbReference type="Pfam" id="PF02578">
    <property type="entry name" value="Cu-oxidase_4"/>
    <property type="match status" value="1"/>
</dbReference>
<evidence type="ECO:0000256" key="6">
    <source>
        <dbReference type="ARBA" id="ARBA00022679"/>
    </source>
</evidence>
<dbReference type="InterPro" id="IPR038371">
    <property type="entry name" value="Cu_polyphenol_OxRdtase_sf"/>
</dbReference>
<dbReference type="InterPro" id="IPR011324">
    <property type="entry name" value="Cytotoxic_necrot_fac-like_cat"/>
</dbReference>
<evidence type="ECO:0000256" key="4">
    <source>
        <dbReference type="ARBA" id="ARBA00003215"/>
    </source>
</evidence>
<evidence type="ECO:0000313" key="16">
    <source>
        <dbReference type="Proteomes" id="UP000524893"/>
    </source>
</evidence>
<reference evidence="15 16" key="1">
    <citation type="journal article" date="2020" name="Access Microbiol">
        <title>Isolation and genome sequencing of Staphylococcus schleiferi subspecies coagulans from Antarctic seals.</title>
        <authorList>
            <person name="Foster G."/>
            <person name="Robb A."/>
            <person name="Paterson G.K."/>
        </authorList>
    </citation>
    <scope>NUCLEOTIDE SEQUENCE [LARGE SCALE GENOMIC DNA]</scope>
    <source>
        <strain evidence="15 16">M615/02/4</strain>
    </source>
</reference>
<evidence type="ECO:0000256" key="14">
    <source>
        <dbReference type="RuleBase" id="RU361274"/>
    </source>
</evidence>
<comment type="catalytic activity">
    <reaction evidence="12">
        <text>adenosine + phosphate = alpha-D-ribose 1-phosphate + adenine</text>
        <dbReference type="Rhea" id="RHEA:27642"/>
        <dbReference type="ChEBI" id="CHEBI:16335"/>
        <dbReference type="ChEBI" id="CHEBI:16708"/>
        <dbReference type="ChEBI" id="CHEBI:43474"/>
        <dbReference type="ChEBI" id="CHEBI:57720"/>
        <dbReference type="EC" id="2.4.2.1"/>
    </reaction>
    <physiologicalReaction direction="left-to-right" evidence="12">
        <dbReference type="Rhea" id="RHEA:27643"/>
    </physiologicalReaction>
</comment>
<dbReference type="Proteomes" id="UP000524893">
    <property type="component" value="Unassembled WGS sequence"/>
</dbReference>
<evidence type="ECO:0000256" key="1">
    <source>
        <dbReference type="ARBA" id="ARBA00000553"/>
    </source>
</evidence>
<dbReference type="CDD" id="cd16833">
    <property type="entry name" value="YfiH"/>
    <property type="match status" value="1"/>
</dbReference>
<dbReference type="InterPro" id="IPR003730">
    <property type="entry name" value="Cu_polyphenol_OxRdtase"/>
</dbReference>
<evidence type="ECO:0000256" key="12">
    <source>
        <dbReference type="ARBA" id="ARBA00048968"/>
    </source>
</evidence>
<evidence type="ECO:0000256" key="3">
    <source>
        <dbReference type="ARBA" id="ARBA00001973"/>
    </source>
</evidence>
<comment type="catalytic activity">
    <reaction evidence="11">
        <text>adenosine + H2O + H(+) = inosine + NH4(+)</text>
        <dbReference type="Rhea" id="RHEA:24408"/>
        <dbReference type="ChEBI" id="CHEBI:15377"/>
        <dbReference type="ChEBI" id="CHEBI:15378"/>
        <dbReference type="ChEBI" id="CHEBI:16335"/>
        <dbReference type="ChEBI" id="CHEBI:17596"/>
        <dbReference type="ChEBI" id="CHEBI:28938"/>
        <dbReference type="EC" id="3.5.4.4"/>
    </reaction>
    <physiologicalReaction direction="left-to-right" evidence="11">
        <dbReference type="Rhea" id="RHEA:24409"/>
    </physiologicalReaction>
</comment>
<dbReference type="AlphaFoldDB" id="A0A9X0PH64"/>
<accession>A0A9X0PH64</accession>
<dbReference type="SUPFAM" id="SSF64438">
    <property type="entry name" value="CNF1/YfiH-like putative cysteine hydrolases"/>
    <property type="match status" value="1"/>
</dbReference>
<evidence type="ECO:0000256" key="10">
    <source>
        <dbReference type="ARBA" id="ARBA00023008"/>
    </source>
</evidence>
<name>A0A9X0PH64_9STAP</name>
<comment type="similarity">
    <text evidence="5 14">Belongs to the purine nucleoside phosphorylase YfiH/LACC1 family.</text>
</comment>
<sequence>MDLFVEKPHHLSYQPSLGHGVHIGITTRQGGLSAYPSDAFNMARYVEDKAENITKHQEMLGQEIGFSPENWVFPIQTHEAKVLEVSKEDRGKNIEALSNDVLFGVDGLYTYDTDTVLTMCFADCVPIYFYSPKHHYIALAHAGWRGTVATIVHRVLDQFPFDYKDIYVVIGPATSNSYEINDDILKKFQNLPIPIEAYVETRDTDRHGIDLKYANQLLCEYYGVPKANIYRTDYSTSKDLERFFSYRVEKGNTGRMLAFIGQSSNERGDE</sequence>
<protein>
    <recommendedName>
        <fullName evidence="14">Purine nucleoside phosphorylase</fullName>
    </recommendedName>
</protein>
<evidence type="ECO:0000256" key="2">
    <source>
        <dbReference type="ARBA" id="ARBA00001947"/>
    </source>
</evidence>
<comment type="caution">
    <text evidence="15">The sequence shown here is derived from an EMBL/GenBank/DDBJ whole genome shotgun (WGS) entry which is preliminary data.</text>
</comment>
<evidence type="ECO:0000256" key="5">
    <source>
        <dbReference type="ARBA" id="ARBA00007353"/>
    </source>
</evidence>
<dbReference type="GO" id="GO:0005507">
    <property type="term" value="F:copper ion binding"/>
    <property type="evidence" value="ECO:0007669"/>
    <property type="project" value="TreeGrafter"/>
</dbReference>
<evidence type="ECO:0000313" key="15">
    <source>
        <dbReference type="EMBL" id="MBA8777034.1"/>
    </source>
</evidence>
<proteinExistence type="inferred from homology"/>
<dbReference type="RefSeq" id="WP_050331295.1">
    <property type="nucleotide sequence ID" value="NZ_JAABPE010000001.1"/>
</dbReference>
<keyword evidence="9" id="KW-0862">Zinc</keyword>
<keyword evidence="10" id="KW-0186">Copper</keyword>
<keyword evidence="6" id="KW-0808">Transferase</keyword>
<keyword evidence="8" id="KW-0378">Hydrolase</keyword>
<dbReference type="PANTHER" id="PTHR30616:SF2">
    <property type="entry name" value="PURINE NUCLEOSIDE PHOSPHORYLASE LACC1"/>
    <property type="match status" value="1"/>
</dbReference>
<dbReference type="Gene3D" id="3.60.140.10">
    <property type="entry name" value="CNF1/YfiH-like putative cysteine hydrolases"/>
    <property type="match status" value="1"/>
</dbReference>